<dbReference type="Proteomes" id="UP000037460">
    <property type="component" value="Unassembled WGS sequence"/>
</dbReference>
<keyword evidence="3" id="KW-1185">Reference proteome</keyword>
<feature type="non-terminal residue" evidence="2">
    <location>
        <position position="1"/>
    </location>
</feature>
<protein>
    <submittedName>
        <fullName evidence="2">Uncharacterized protein</fullName>
    </submittedName>
</protein>
<organism evidence="2 3">
    <name type="scientific">Chrysochromulina tobinii</name>
    <dbReference type="NCBI Taxonomy" id="1460289"/>
    <lineage>
        <taxon>Eukaryota</taxon>
        <taxon>Haptista</taxon>
        <taxon>Haptophyta</taxon>
        <taxon>Prymnesiophyceae</taxon>
        <taxon>Prymnesiales</taxon>
        <taxon>Chrysochromulinaceae</taxon>
        <taxon>Chrysochromulina</taxon>
    </lineage>
</organism>
<gene>
    <name evidence="2" type="ORF">Ctob_010018</name>
</gene>
<dbReference type="AlphaFoldDB" id="A0A0M0JYL7"/>
<evidence type="ECO:0000256" key="1">
    <source>
        <dbReference type="SAM" id="MobiDB-lite"/>
    </source>
</evidence>
<dbReference type="EMBL" id="JWZX01002023">
    <property type="protein sequence ID" value="KOO31402.1"/>
    <property type="molecule type" value="Genomic_DNA"/>
</dbReference>
<sequence>LEALQAQLAGAQGGYAVEVPGAEPVPLAVPTSGRRALAAQQGTSQGMASPMAGRTAMVDGGDHSDTSGRQPRSRLHMNSLAEDEMGQVTPLGAANGRDNAREALVSLPGHEEG</sequence>
<name>A0A0M0JYL7_9EUKA</name>
<reference evidence="3" key="1">
    <citation type="journal article" date="2015" name="PLoS Genet.">
        <title>Genome Sequence and Transcriptome Analyses of Chrysochromulina tobin: Metabolic Tools for Enhanced Algal Fitness in the Prominent Order Prymnesiales (Haptophyceae).</title>
        <authorList>
            <person name="Hovde B.T."/>
            <person name="Deodato C.R."/>
            <person name="Hunsperger H.M."/>
            <person name="Ryken S.A."/>
            <person name="Yost W."/>
            <person name="Jha R.K."/>
            <person name="Patterson J."/>
            <person name="Monnat R.J. Jr."/>
            <person name="Barlow S.B."/>
            <person name="Starkenburg S.R."/>
            <person name="Cattolico R.A."/>
        </authorList>
    </citation>
    <scope>NUCLEOTIDE SEQUENCE</scope>
    <source>
        <strain evidence="3">CCMP291</strain>
    </source>
</reference>
<evidence type="ECO:0000313" key="3">
    <source>
        <dbReference type="Proteomes" id="UP000037460"/>
    </source>
</evidence>
<evidence type="ECO:0000313" key="2">
    <source>
        <dbReference type="EMBL" id="KOO31402.1"/>
    </source>
</evidence>
<feature type="region of interest" description="Disordered" evidence="1">
    <location>
        <begin position="37"/>
        <end position="113"/>
    </location>
</feature>
<comment type="caution">
    <text evidence="2">The sequence shown here is derived from an EMBL/GenBank/DDBJ whole genome shotgun (WGS) entry which is preliminary data.</text>
</comment>
<proteinExistence type="predicted"/>
<accession>A0A0M0JYL7</accession>